<dbReference type="Pfam" id="PF25607">
    <property type="entry name" value="DUF7939"/>
    <property type="match status" value="1"/>
</dbReference>
<keyword evidence="5" id="KW-1185">Reference proteome</keyword>
<name>A0A5R9GSK7_9PROT</name>
<dbReference type="InterPro" id="IPR025738">
    <property type="entry name" value="BatD"/>
</dbReference>
<feature type="transmembrane region" description="Helical" evidence="1">
    <location>
        <begin position="426"/>
        <end position="447"/>
    </location>
</feature>
<evidence type="ECO:0000256" key="2">
    <source>
        <dbReference type="SAM" id="SignalP"/>
    </source>
</evidence>
<comment type="caution">
    <text evidence="4">The sequence shown here is derived from an EMBL/GenBank/DDBJ whole genome shotgun (WGS) entry which is preliminary data.</text>
</comment>
<keyword evidence="1" id="KW-0472">Membrane</keyword>
<dbReference type="RefSeq" id="WP_138238816.1">
    <property type="nucleotide sequence ID" value="NZ_VBRY01000004.1"/>
</dbReference>
<dbReference type="Pfam" id="PF13584">
    <property type="entry name" value="BatD"/>
    <property type="match status" value="1"/>
</dbReference>
<proteinExistence type="predicted"/>
<dbReference type="PANTHER" id="PTHR40940">
    <property type="entry name" value="PROTEIN BATD-RELATED"/>
    <property type="match status" value="1"/>
</dbReference>
<accession>A0A5R9GSK7</accession>
<keyword evidence="2" id="KW-0732">Signal</keyword>
<protein>
    <submittedName>
        <fullName evidence="4">Protein BatD</fullName>
    </submittedName>
</protein>
<feature type="domain" description="DUF7939" evidence="3">
    <location>
        <begin position="467"/>
        <end position="548"/>
    </location>
</feature>
<reference evidence="4 5" key="1">
    <citation type="journal article" date="2019" name="Appl. Environ. Microbiol.">
        <title>Environmental Evidence and Genomic Insight of Iron-oxidizing Bacteria Preference Towards More Corrosion Resistant Stainless Steel at Higher Salinities.</title>
        <authorList>
            <person name="Garrison C.E."/>
            <person name="Price K.A."/>
            <person name="Field E.K."/>
        </authorList>
    </citation>
    <scope>NUCLEOTIDE SEQUENCE [LARGE SCALE GENOMIC DNA]</scope>
    <source>
        <strain evidence="4 5">P3</strain>
    </source>
</reference>
<dbReference type="InterPro" id="IPR057699">
    <property type="entry name" value="DUF7939"/>
</dbReference>
<evidence type="ECO:0000313" key="4">
    <source>
        <dbReference type="EMBL" id="TLS67919.1"/>
    </source>
</evidence>
<dbReference type="Proteomes" id="UP000306585">
    <property type="component" value="Unassembled WGS sequence"/>
</dbReference>
<feature type="signal peptide" evidence="2">
    <location>
        <begin position="1"/>
        <end position="28"/>
    </location>
</feature>
<evidence type="ECO:0000313" key="5">
    <source>
        <dbReference type="Proteomes" id="UP000306585"/>
    </source>
</evidence>
<evidence type="ECO:0000256" key="1">
    <source>
        <dbReference type="SAM" id="Phobius"/>
    </source>
</evidence>
<feature type="chain" id="PRO_5024429466" evidence="2">
    <location>
        <begin position="29"/>
        <end position="567"/>
    </location>
</feature>
<gene>
    <name evidence="4" type="ORF">FEF65_05595</name>
</gene>
<organism evidence="4 5">
    <name type="scientific">Mariprofundus erugo</name>
    <dbReference type="NCBI Taxonomy" id="2528639"/>
    <lineage>
        <taxon>Bacteria</taxon>
        <taxon>Pseudomonadati</taxon>
        <taxon>Pseudomonadota</taxon>
        <taxon>Candidatius Mariprofundia</taxon>
        <taxon>Mariprofundales</taxon>
        <taxon>Mariprofundaceae</taxon>
        <taxon>Mariprofundus</taxon>
    </lineage>
</organism>
<sequence>MVKCFGHKQLRCIWLIAAMLLWASSAMATVTASVDRHTIAEDETVNLTIETSGSQSGEPDTSVLEKDFELLSRNHSSSYTITNGSMHSSSNWQLVLRPRTSGTLVIPPIAVGHEKTAAVTIEVTKAEVRQGAGGQPDGDVWVEMSLKPDHALVQQQVIVTIRVYQGVALAQAQLTEPEVKDAVIERLGEDRQYQQNRNGRSWEVTERKYALFPQQSGKIEIAPVELDAVTMAGAGGGGFSPFFQSTRPLQAHSNHLVVQVDPVPASWHGKEWLPATHVTLTEDWPEGKVFKTGEPITRTLTVKAEGLASSQLPALPSLLPDHLKAYPDQPALSDDKGEDGIVGMRREKVAMMPTQPGTYMLPEIELDWWNVATGKVEHATLPPRTFRVEGAVAAAPAMTPQLPGSSQPAETATAAPVQRVVSDAGWWRPVAIISTIGWLLTLLWMVFRRRRPHLGQTMVKQQSPDVRAARRAVIDACRNNDARGSEQALLQFAAASWPDEAGAAMAALMKRCDEPLSGQIGQLQQHLYGRDQGHWQGHELLHAFEQHDFARVTAAPEKELLPGLYPR</sequence>
<dbReference type="EMBL" id="VBRY01000004">
    <property type="protein sequence ID" value="TLS67919.1"/>
    <property type="molecule type" value="Genomic_DNA"/>
</dbReference>
<dbReference type="AlphaFoldDB" id="A0A5R9GSK7"/>
<keyword evidence="1" id="KW-1133">Transmembrane helix</keyword>
<evidence type="ECO:0000259" key="3">
    <source>
        <dbReference type="Pfam" id="PF25607"/>
    </source>
</evidence>
<dbReference type="PANTHER" id="PTHR40940:SF1">
    <property type="entry name" value="PROTEIN BATD"/>
    <property type="match status" value="1"/>
</dbReference>
<keyword evidence="1" id="KW-0812">Transmembrane</keyword>